<keyword evidence="2 6" id="KW-0238">DNA-binding</keyword>
<evidence type="ECO:0000313" key="6">
    <source>
        <dbReference type="EMBL" id="TCS70296.1"/>
    </source>
</evidence>
<dbReference type="EMBL" id="BHEO01000002">
    <property type="protein sequence ID" value="GBU04083.1"/>
    <property type="molecule type" value="Genomic_DNA"/>
</dbReference>
<dbReference type="PANTHER" id="PTHR43280:SF30">
    <property type="entry name" value="MMSAB OPERON REGULATORY PROTEIN"/>
    <property type="match status" value="1"/>
</dbReference>
<dbReference type="SMART" id="SM00342">
    <property type="entry name" value="HTH_ARAC"/>
    <property type="match status" value="1"/>
</dbReference>
<dbReference type="InterPro" id="IPR018060">
    <property type="entry name" value="HTH_AraC"/>
</dbReference>
<dbReference type="Gene3D" id="2.60.120.280">
    <property type="entry name" value="Regulatory protein AraC"/>
    <property type="match status" value="1"/>
</dbReference>
<organism evidence="6 7">
    <name type="scientific">Faecalimonas umbilicata</name>
    <dbReference type="NCBI Taxonomy" id="1912855"/>
    <lineage>
        <taxon>Bacteria</taxon>
        <taxon>Bacillati</taxon>
        <taxon>Bacillota</taxon>
        <taxon>Clostridia</taxon>
        <taxon>Lachnospirales</taxon>
        <taxon>Lachnospiraceae</taxon>
        <taxon>Faecalimonas</taxon>
    </lineage>
</organism>
<feature type="domain" description="HTH araC/xylS-type" evidence="4">
    <location>
        <begin position="180"/>
        <end position="278"/>
    </location>
</feature>
<dbReference type="PROSITE" id="PS01124">
    <property type="entry name" value="HTH_ARAC_FAMILY_2"/>
    <property type="match status" value="1"/>
</dbReference>
<protein>
    <submittedName>
        <fullName evidence="5">AraC family transcriptional regulator</fullName>
    </submittedName>
    <submittedName>
        <fullName evidence="6">AraC-like DNA-binding protein</fullName>
    </submittedName>
</protein>
<evidence type="ECO:0000256" key="2">
    <source>
        <dbReference type="ARBA" id="ARBA00023125"/>
    </source>
</evidence>
<evidence type="ECO:0000256" key="3">
    <source>
        <dbReference type="ARBA" id="ARBA00023163"/>
    </source>
</evidence>
<dbReference type="InterPro" id="IPR018062">
    <property type="entry name" value="HTH_AraC-typ_CS"/>
</dbReference>
<dbReference type="Proteomes" id="UP000294613">
    <property type="component" value="Unassembled WGS sequence"/>
</dbReference>
<dbReference type="InterPro" id="IPR020449">
    <property type="entry name" value="Tscrpt_reg_AraC-type_HTH"/>
</dbReference>
<sequence>MSNTFFHIFPHENFIDLGMYQYGYEQCDPGHSFGPVARNHYLFHYVISGTGTLMADDSKGITQTYSIKSGQGFLIFPGQITTYYADEKLPWEYVWIEFDGLKVKEILQLTKLSPDTPVYRSHSKDLKEQLRNEMLYIVHNAEESPFHLIGHLYLFLDHLIQSSKRSNSAPSSKMSDYYIKEAIHYIEQNFQNNISIEEIASVCGINRSYFGKIFKKALGRSPQEFLMNYRMLKATELLKLTSLSISEIGSAVGYENQLHFSRAFKRIYGVSPREWRNSQKKERYHVSQ</sequence>
<dbReference type="GO" id="GO:0003700">
    <property type="term" value="F:DNA-binding transcription factor activity"/>
    <property type="evidence" value="ECO:0007669"/>
    <property type="project" value="InterPro"/>
</dbReference>
<keyword evidence="1" id="KW-0805">Transcription regulation</keyword>
<reference evidence="5 8" key="1">
    <citation type="journal article" date="2018" name="Int. J. Syst. Evol. Microbiol.">
        <title>Draft Genome Sequence of Faecalimonas umbilicata JCM 30896T, an Acetate-Producing Bacterium Isolated from Human Feces.</title>
        <authorList>
            <person name="Sakamoto M."/>
            <person name="Ikeyama N."/>
            <person name="Yuki M."/>
            <person name="Ohkuma M."/>
        </authorList>
    </citation>
    <scope>NUCLEOTIDE SEQUENCE [LARGE SCALE GENOMIC DNA]</scope>
    <source>
        <strain evidence="5 8">EGH7</strain>
    </source>
</reference>
<evidence type="ECO:0000313" key="5">
    <source>
        <dbReference type="EMBL" id="GBU04083.1"/>
    </source>
</evidence>
<keyword evidence="3" id="KW-0804">Transcription</keyword>
<dbReference type="SUPFAM" id="SSF51215">
    <property type="entry name" value="Regulatory protein AraC"/>
    <property type="match status" value="1"/>
</dbReference>
<evidence type="ECO:0000259" key="4">
    <source>
        <dbReference type="PROSITE" id="PS01124"/>
    </source>
</evidence>
<dbReference type="PRINTS" id="PR00032">
    <property type="entry name" value="HTHARAC"/>
</dbReference>
<comment type="caution">
    <text evidence="6">The sequence shown here is derived from an EMBL/GenBank/DDBJ whole genome shotgun (WGS) entry which is preliminary data.</text>
</comment>
<evidence type="ECO:0000313" key="8">
    <source>
        <dbReference type="Proteomes" id="UP000702954"/>
    </source>
</evidence>
<proteinExistence type="predicted"/>
<dbReference type="RefSeq" id="WP_116441150.1">
    <property type="nucleotide sequence ID" value="NZ_BHEO01000002.1"/>
</dbReference>
<keyword evidence="8" id="KW-1185">Reference proteome</keyword>
<accession>A0A4R3JSW9</accession>
<dbReference type="Pfam" id="PF02311">
    <property type="entry name" value="AraC_binding"/>
    <property type="match status" value="1"/>
</dbReference>
<dbReference type="SUPFAM" id="SSF46689">
    <property type="entry name" value="Homeodomain-like"/>
    <property type="match status" value="2"/>
</dbReference>
<dbReference type="Pfam" id="PF12833">
    <property type="entry name" value="HTH_18"/>
    <property type="match status" value="1"/>
</dbReference>
<dbReference type="PROSITE" id="PS00041">
    <property type="entry name" value="HTH_ARAC_FAMILY_1"/>
    <property type="match status" value="1"/>
</dbReference>
<evidence type="ECO:0000313" key="7">
    <source>
        <dbReference type="Proteomes" id="UP000294613"/>
    </source>
</evidence>
<dbReference type="InterPro" id="IPR009057">
    <property type="entry name" value="Homeodomain-like_sf"/>
</dbReference>
<reference evidence="6 7" key="2">
    <citation type="submission" date="2019-03" db="EMBL/GenBank/DDBJ databases">
        <title>Genomic Encyclopedia of Type Strains, Phase IV (KMG-IV): sequencing the most valuable type-strain genomes for metagenomic binning, comparative biology and taxonomic classification.</title>
        <authorList>
            <person name="Goeker M."/>
        </authorList>
    </citation>
    <scope>NUCLEOTIDE SEQUENCE [LARGE SCALE GENOMIC DNA]</scope>
    <source>
        <strain evidence="6 7">DSM 103426</strain>
    </source>
</reference>
<name>A0A4R3JSW9_9FIRM</name>
<dbReference type="InterPro" id="IPR003313">
    <property type="entry name" value="AraC-bd"/>
</dbReference>
<dbReference type="CDD" id="cd06986">
    <property type="entry name" value="cupin_MmsR-like_N"/>
    <property type="match status" value="1"/>
</dbReference>
<dbReference type="AlphaFoldDB" id="A0A4R3JSW9"/>
<gene>
    <name evidence="6" type="ORF">EDD74_101146</name>
    <name evidence="5" type="ORF">FAEUMB_06240</name>
</gene>
<dbReference type="EMBL" id="SLZV01000001">
    <property type="protein sequence ID" value="TCS70296.1"/>
    <property type="molecule type" value="Genomic_DNA"/>
</dbReference>
<evidence type="ECO:0000256" key="1">
    <source>
        <dbReference type="ARBA" id="ARBA00023015"/>
    </source>
</evidence>
<dbReference type="Gene3D" id="1.10.10.60">
    <property type="entry name" value="Homeodomain-like"/>
    <property type="match status" value="2"/>
</dbReference>
<dbReference type="PANTHER" id="PTHR43280">
    <property type="entry name" value="ARAC-FAMILY TRANSCRIPTIONAL REGULATOR"/>
    <property type="match status" value="1"/>
</dbReference>
<dbReference type="InterPro" id="IPR037923">
    <property type="entry name" value="HTH-like"/>
</dbReference>
<dbReference type="Proteomes" id="UP000702954">
    <property type="component" value="Unassembled WGS sequence"/>
</dbReference>
<dbReference type="GO" id="GO:0043565">
    <property type="term" value="F:sequence-specific DNA binding"/>
    <property type="evidence" value="ECO:0007669"/>
    <property type="project" value="InterPro"/>
</dbReference>